<dbReference type="SUPFAM" id="SSF55486">
    <property type="entry name" value="Metalloproteases ('zincins'), catalytic domain"/>
    <property type="match status" value="1"/>
</dbReference>
<dbReference type="InterPro" id="IPR000718">
    <property type="entry name" value="Peptidase_M13"/>
</dbReference>
<dbReference type="GO" id="GO:0005886">
    <property type="term" value="C:plasma membrane"/>
    <property type="evidence" value="ECO:0007669"/>
    <property type="project" value="UniProtKB-SubCell"/>
</dbReference>
<evidence type="ECO:0000259" key="9">
    <source>
        <dbReference type="Pfam" id="PF01431"/>
    </source>
</evidence>
<keyword evidence="4" id="KW-0645">Protease</keyword>
<sequence>MPNITGWTILRNWNIQDFDRSSIIKHLHVQYGVSPYFRVSVQPHPRAPGSYSITISPSGLGLPDRSYYYTSQNDCIQIAYKQLISDVVILFSTITKTDAQKFGEDMFSYEKRIAEITPSLHETVNPVNTYNPVKLSELKLTVSSIPLQDILTAMYPEYNVTEETEVIVTSLHYLTEVSRITTSTDSETLNSYLMWTLLREYLPYLSTKYTSTLNLFQGEIYGYYGSLSRWEKCAALVQNVMGFAVESVMEVKYPIKQSTVDLVESIFEEIRSSAQERLLKMQISSAFYKYLSSKLSRLRLQIGLPNVTKKNPNYVKDYYNKLMILKGSLFESIKNSLFFKKRIEEKLLVSPLFQDQNLVSYLVEKPDQVSYVPSANLVIVPRMMLTDPLFRDQFPRSILYGRLGVSIAEAVISSIFPYESMWTADLKLLSPFHLTVNESYETMTNAKNCLSNFTESNLGFKPTPELITLNTGKHLFAVSTAHQALKNSLSEIEHTHQPSLEKLEDSALFFLAYSQSQCSVSSTSQDLYDNVVRYKLPQKSLLGAVWSYLSDFSESLQCSNVVEERCSVIF</sequence>
<dbReference type="EMBL" id="JARPUR010000004">
    <property type="protein sequence ID" value="KAK4877518.1"/>
    <property type="molecule type" value="Genomic_DNA"/>
</dbReference>
<evidence type="ECO:0000259" key="10">
    <source>
        <dbReference type="Pfam" id="PF05649"/>
    </source>
</evidence>
<feature type="domain" description="Peptidase M13 C-terminal" evidence="9">
    <location>
        <begin position="371"/>
        <end position="559"/>
    </location>
</feature>
<name>A0AAN7QH69_9COLE</name>
<proteinExistence type="inferred from homology"/>
<dbReference type="InterPro" id="IPR024079">
    <property type="entry name" value="MetalloPept_cat_dom_sf"/>
</dbReference>
<accession>A0AAN7QH69</accession>
<evidence type="ECO:0000256" key="1">
    <source>
        <dbReference type="ARBA" id="ARBA00001947"/>
    </source>
</evidence>
<reference evidence="12" key="1">
    <citation type="submission" date="2023-01" db="EMBL/GenBank/DDBJ databases">
        <title>Key to firefly adult light organ development and bioluminescence: homeobox transcription factors regulate luciferase expression and transportation to peroxisome.</title>
        <authorList>
            <person name="Fu X."/>
        </authorList>
    </citation>
    <scope>NUCLEOTIDE SEQUENCE [LARGE SCALE GENOMIC DNA]</scope>
</reference>
<evidence type="ECO:0000256" key="8">
    <source>
        <dbReference type="ARBA" id="ARBA00023049"/>
    </source>
</evidence>
<evidence type="ECO:0008006" key="13">
    <source>
        <dbReference type="Google" id="ProtNLM"/>
    </source>
</evidence>
<keyword evidence="12" id="KW-1185">Reference proteome</keyword>
<organism evidence="11 12">
    <name type="scientific">Aquatica leii</name>
    <dbReference type="NCBI Taxonomy" id="1421715"/>
    <lineage>
        <taxon>Eukaryota</taxon>
        <taxon>Metazoa</taxon>
        <taxon>Ecdysozoa</taxon>
        <taxon>Arthropoda</taxon>
        <taxon>Hexapoda</taxon>
        <taxon>Insecta</taxon>
        <taxon>Pterygota</taxon>
        <taxon>Neoptera</taxon>
        <taxon>Endopterygota</taxon>
        <taxon>Coleoptera</taxon>
        <taxon>Polyphaga</taxon>
        <taxon>Elateriformia</taxon>
        <taxon>Elateroidea</taxon>
        <taxon>Lampyridae</taxon>
        <taxon>Luciolinae</taxon>
        <taxon>Aquatica</taxon>
    </lineage>
</organism>
<comment type="cofactor">
    <cofactor evidence="1">
        <name>Zn(2+)</name>
        <dbReference type="ChEBI" id="CHEBI:29105"/>
    </cofactor>
</comment>
<dbReference type="Gene3D" id="1.10.1380.10">
    <property type="entry name" value="Neutral endopeptidase , domain2"/>
    <property type="match status" value="1"/>
</dbReference>
<dbReference type="AlphaFoldDB" id="A0AAN7QH69"/>
<dbReference type="PANTHER" id="PTHR11733">
    <property type="entry name" value="ZINC METALLOPROTEASE FAMILY M13 NEPRILYSIN-RELATED"/>
    <property type="match status" value="1"/>
</dbReference>
<evidence type="ECO:0000256" key="6">
    <source>
        <dbReference type="ARBA" id="ARBA00022801"/>
    </source>
</evidence>
<comment type="subcellular location">
    <subcellularLocation>
        <location evidence="2">Cell membrane</location>
        <topology evidence="2">Single-pass type II membrane protein</topology>
    </subcellularLocation>
</comment>
<protein>
    <recommendedName>
        <fullName evidence="13">Peptidase M13 N-terminal domain-containing protein</fullName>
    </recommendedName>
</protein>
<dbReference type="PROSITE" id="PS51885">
    <property type="entry name" value="NEPRILYSIN"/>
    <property type="match status" value="1"/>
</dbReference>
<evidence type="ECO:0000256" key="4">
    <source>
        <dbReference type="ARBA" id="ARBA00022670"/>
    </source>
</evidence>
<dbReference type="InterPro" id="IPR018497">
    <property type="entry name" value="Peptidase_M13_C"/>
</dbReference>
<evidence type="ECO:0000256" key="3">
    <source>
        <dbReference type="ARBA" id="ARBA00007357"/>
    </source>
</evidence>
<keyword evidence="5" id="KW-0479">Metal-binding</keyword>
<dbReference type="GO" id="GO:0016485">
    <property type="term" value="P:protein processing"/>
    <property type="evidence" value="ECO:0007669"/>
    <property type="project" value="TreeGrafter"/>
</dbReference>
<dbReference type="GO" id="GO:0004222">
    <property type="term" value="F:metalloendopeptidase activity"/>
    <property type="evidence" value="ECO:0007669"/>
    <property type="project" value="InterPro"/>
</dbReference>
<keyword evidence="8" id="KW-0482">Metalloprotease</keyword>
<dbReference type="Gene3D" id="3.40.390.10">
    <property type="entry name" value="Collagenase (Catalytic Domain)"/>
    <property type="match status" value="1"/>
</dbReference>
<evidence type="ECO:0000256" key="7">
    <source>
        <dbReference type="ARBA" id="ARBA00022833"/>
    </source>
</evidence>
<keyword evidence="6" id="KW-0378">Hydrolase</keyword>
<dbReference type="InterPro" id="IPR042089">
    <property type="entry name" value="Peptidase_M13_dom_2"/>
</dbReference>
<comment type="similarity">
    <text evidence="3">Belongs to the peptidase M13 family.</text>
</comment>
<evidence type="ECO:0000256" key="2">
    <source>
        <dbReference type="ARBA" id="ARBA00004401"/>
    </source>
</evidence>
<evidence type="ECO:0000313" key="12">
    <source>
        <dbReference type="Proteomes" id="UP001353858"/>
    </source>
</evidence>
<dbReference type="Pfam" id="PF05649">
    <property type="entry name" value="Peptidase_M13_N"/>
    <property type="match status" value="1"/>
</dbReference>
<dbReference type="Pfam" id="PF01431">
    <property type="entry name" value="Peptidase_M13"/>
    <property type="match status" value="1"/>
</dbReference>
<dbReference type="GO" id="GO:0046872">
    <property type="term" value="F:metal ion binding"/>
    <property type="evidence" value="ECO:0007669"/>
    <property type="project" value="UniProtKB-KW"/>
</dbReference>
<evidence type="ECO:0000256" key="5">
    <source>
        <dbReference type="ARBA" id="ARBA00022723"/>
    </source>
</evidence>
<keyword evidence="7" id="KW-0862">Zinc</keyword>
<dbReference type="Proteomes" id="UP001353858">
    <property type="component" value="Unassembled WGS sequence"/>
</dbReference>
<gene>
    <name evidence="11" type="ORF">RN001_010024</name>
</gene>
<evidence type="ECO:0000313" key="11">
    <source>
        <dbReference type="EMBL" id="KAK4877518.1"/>
    </source>
</evidence>
<dbReference type="InterPro" id="IPR008753">
    <property type="entry name" value="Peptidase_M13_N"/>
</dbReference>
<comment type="caution">
    <text evidence="11">The sequence shown here is derived from an EMBL/GenBank/DDBJ whole genome shotgun (WGS) entry which is preliminary data.</text>
</comment>
<dbReference type="PANTHER" id="PTHR11733:SF228">
    <property type="entry name" value="PROTEIN GONE EARLY"/>
    <property type="match status" value="1"/>
</dbReference>
<feature type="domain" description="Peptidase M13 N-terminal" evidence="10">
    <location>
        <begin position="15"/>
        <end position="305"/>
    </location>
</feature>